<evidence type="ECO:0000256" key="1">
    <source>
        <dbReference type="ARBA" id="ARBA00008361"/>
    </source>
</evidence>
<evidence type="ECO:0000313" key="6">
    <source>
        <dbReference type="Proteomes" id="UP000297834"/>
    </source>
</evidence>
<evidence type="ECO:0000256" key="3">
    <source>
        <dbReference type="ARBA" id="ARBA00022679"/>
    </source>
</evidence>
<proteinExistence type="inferred from homology"/>
<reference evidence="5 6" key="1">
    <citation type="submission" date="2019-03" db="EMBL/GenBank/DDBJ databases">
        <title>Alkanindiges illinoisensis: a potential pathogenic isolated from ascites of a gastric cancer patient with abdominal metastasis.</title>
        <authorList>
            <person name="Hu X."/>
            <person name="Yang B."/>
            <person name="Yan X."/>
            <person name="Lin L."/>
            <person name="Zhao H."/>
            <person name="Zhou F."/>
            <person name="Su B."/>
            <person name="Chen J."/>
            <person name="Rui Y."/>
            <person name="Wang Q."/>
            <person name="Zheng L."/>
        </authorList>
    </citation>
    <scope>NUCLEOTIDE SEQUENCE [LARGE SCALE GENOMIC DNA]</scope>
    <source>
        <strain evidence="5 6">NFYY 23406</strain>
    </source>
</reference>
<feature type="domain" description="Methyltransferase type 11" evidence="4">
    <location>
        <begin position="55"/>
        <end position="142"/>
    </location>
</feature>
<keyword evidence="6" id="KW-1185">Reference proteome</keyword>
<sequence length="266" mass="29978">MTTSSDSFSAVHPTAASGFETGAPVYRQGRPDYPVQTQAWLADTLGIDASSTVIDLGSGTGKFLPQLLSLTTQIHAVEPSPGMLEQLRQQFPQVNAHQASAASLPFEDHSIDAVICAQSFHWFANQQSLDEIARVLKPNGKLGLIWNSRDDSVDWVARMVQLINTYENDTPRHQSGEWKKVLEDSIFRMKDQTIFHHEHQGSIQDVIINRALSTSFIAQLDENQQHHFLDELKILLFPDIKLDDKEAIIRVPYRTHAYAFEKMPQD</sequence>
<dbReference type="STRING" id="1120977.GCA_000619845_00723"/>
<comment type="similarity">
    <text evidence="1">Belongs to the methyltransferase superfamily.</text>
</comment>
<dbReference type="Pfam" id="PF08241">
    <property type="entry name" value="Methyltransf_11"/>
    <property type="match status" value="1"/>
</dbReference>
<dbReference type="InterPro" id="IPR013216">
    <property type="entry name" value="Methyltransf_11"/>
</dbReference>
<protein>
    <submittedName>
        <fullName evidence="5">Class I SAM-dependent methyltransferase</fullName>
    </submittedName>
</protein>
<dbReference type="EMBL" id="SNTY01000007">
    <property type="protein sequence ID" value="TEU30527.1"/>
    <property type="molecule type" value="Genomic_DNA"/>
</dbReference>
<dbReference type="InterPro" id="IPR029063">
    <property type="entry name" value="SAM-dependent_MTases_sf"/>
</dbReference>
<dbReference type="Gene3D" id="3.40.50.150">
    <property type="entry name" value="Vaccinia Virus protein VP39"/>
    <property type="match status" value="1"/>
</dbReference>
<dbReference type="PANTHER" id="PTHR44942">
    <property type="entry name" value="METHYLTRANSF_11 DOMAIN-CONTAINING PROTEIN"/>
    <property type="match status" value="1"/>
</dbReference>
<dbReference type="AlphaFoldDB" id="A0A4Y7XFT5"/>
<accession>A0A4Y7XFT5</accession>
<dbReference type="Proteomes" id="UP000297834">
    <property type="component" value="Unassembled WGS sequence"/>
</dbReference>
<organism evidence="5 6">
    <name type="scientific">Alkanindiges illinoisensis</name>
    <dbReference type="NCBI Taxonomy" id="197183"/>
    <lineage>
        <taxon>Bacteria</taxon>
        <taxon>Pseudomonadati</taxon>
        <taxon>Pseudomonadota</taxon>
        <taxon>Gammaproteobacteria</taxon>
        <taxon>Moraxellales</taxon>
        <taxon>Moraxellaceae</taxon>
        <taxon>Alkanindiges</taxon>
    </lineage>
</organism>
<dbReference type="OrthoDB" id="9797252at2"/>
<dbReference type="SUPFAM" id="SSF53335">
    <property type="entry name" value="S-adenosyl-L-methionine-dependent methyltransferases"/>
    <property type="match status" value="1"/>
</dbReference>
<gene>
    <name evidence="5" type="ORF">E2B99_01595</name>
</gene>
<dbReference type="GO" id="GO:0008757">
    <property type="term" value="F:S-adenosylmethionine-dependent methyltransferase activity"/>
    <property type="evidence" value="ECO:0007669"/>
    <property type="project" value="InterPro"/>
</dbReference>
<dbReference type="RefSeq" id="WP_134243250.1">
    <property type="nucleotide sequence ID" value="NZ_SNTY01000007.1"/>
</dbReference>
<dbReference type="PANTHER" id="PTHR44942:SF4">
    <property type="entry name" value="METHYLTRANSFERASE TYPE 11 DOMAIN-CONTAINING PROTEIN"/>
    <property type="match status" value="1"/>
</dbReference>
<dbReference type="CDD" id="cd02440">
    <property type="entry name" value="AdoMet_MTases"/>
    <property type="match status" value="1"/>
</dbReference>
<keyword evidence="2 5" id="KW-0489">Methyltransferase</keyword>
<name>A0A4Y7XFT5_9GAMM</name>
<evidence type="ECO:0000256" key="2">
    <source>
        <dbReference type="ARBA" id="ARBA00022603"/>
    </source>
</evidence>
<keyword evidence="3 5" id="KW-0808">Transferase</keyword>
<dbReference type="InterPro" id="IPR051052">
    <property type="entry name" value="Diverse_substrate_MTase"/>
</dbReference>
<dbReference type="GO" id="GO:0032259">
    <property type="term" value="P:methylation"/>
    <property type="evidence" value="ECO:0007669"/>
    <property type="project" value="UniProtKB-KW"/>
</dbReference>
<evidence type="ECO:0000313" key="5">
    <source>
        <dbReference type="EMBL" id="TEU30527.1"/>
    </source>
</evidence>
<evidence type="ECO:0000259" key="4">
    <source>
        <dbReference type="Pfam" id="PF08241"/>
    </source>
</evidence>
<comment type="caution">
    <text evidence="5">The sequence shown here is derived from an EMBL/GenBank/DDBJ whole genome shotgun (WGS) entry which is preliminary data.</text>
</comment>